<evidence type="ECO:0000313" key="4">
    <source>
        <dbReference type="Proteomes" id="UP000886860"/>
    </source>
</evidence>
<dbReference type="InterPro" id="IPR023365">
    <property type="entry name" value="Sortase_dom-sf"/>
</dbReference>
<organism evidence="3 4">
    <name type="scientific">Candidatus Caccovicinus merdipullorum</name>
    <dbReference type="NCBI Taxonomy" id="2840724"/>
    <lineage>
        <taxon>Bacteria</taxon>
        <taxon>Bacillati</taxon>
        <taxon>Bacillota</taxon>
        <taxon>Clostridia</taxon>
        <taxon>Eubacteriales</taxon>
        <taxon>Candidatus Caccovicinus</taxon>
    </lineage>
</organism>
<dbReference type="InterPro" id="IPR005754">
    <property type="entry name" value="Sortase"/>
</dbReference>
<dbReference type="EMBL" id="DVKS01000189">
    <property type="protein sequence ID" value="HIT42678.1"/>
    <property type="molecule type" value="Genomic_DNA"/>
</dbReference>
<dbReference type="Proteomes" id="UP000886860">
    <property type="component" value="Unassembled WGS sequence"/>
</dbReference>
<gene>
    <name evidence="3" type="primary">srtB</name>
    <name evidence="3" type="ORF">IAB60_11400</name>
</gene>
<dbReference type="AlphaFoldDB" id="A0A9D1GKA3"/>
<evidence type="ECO:0000313" key="3">
    <source>
        <dbReference type="EMBL" id="HIT42678.1"/>
    </source>
</evidence>
<evidence type="ECO:0000256" key="1">
    <source>
        <dbReference type="ARBA" id="ARBA00022801"/>
    </source>
</evidence>
<sequence length="247" mass="28134">MGADFVIRQQRAEQDAGPSKEVKETEPITITNPEPEPAETEGYISPIDFDALQERNPDVVGWITIPGTNIDYPILHTDDNETYLHQDIDGNESVSGAIYLDFQDEGDFSCLHNVIYGHHMRDGSMFKDIVYYKEQEYFDEHSDIYIYTPDREIHLKALGALYTTPDGIRRKTQFDTTEEFDAYVEEMTKDVITSAEPVNPVTRLYSLITCSYEFADARTILYAYEVTEGEEGSQENTGGSRVIIQEP</sequence>
<dbReference type="EC" id="3.4.22.71" evidence="3"/>
<reference evidence="3" key="2">
    <citation type="journal article" date="2021" name="PeerJ">
        <title>Extensive microbial diversity within the chicken gut microbiome revealed by metagenomics and culture.</title>
        <authorList>
            <person name="Gilroy R."/>
            <person name="Ravi A."/>
            <person name="Getino M."/>
            <person name="Pursley I."/>
            <person name="Horton D.L."/>
            <person name="Alikhan N.F."/>
            <person name="Baker D."/>
            <person name="Gharbi K."/>
            <person name="Hall N."/>
            <person name="Watson M."/>
            <person name="Adriaenssens E.M."/>
            <person name="Foster-Nyarko E."/>
            <person name="Jarju S."/>
            <person name="Secka A."/>
            <person name="Antonio M."/>
            <person name="Oren A."/>
            <person name="Chaudhuri R.R."/>
            <person name="La Ragione R."/>
            <person name="Hildebrand F."/>
            <person name="Pallen M.J."/>
        </authorList>
    </citation>
    <scope>NUCLEOTIDE SEQUENCE</scope>
    <source>
        <strain evidence="3">CHK123-3438</strain>
    </source>
</reference>
<dbReference type="Pfam" id="PF04203">
    <property type="entry name" value="Sortase"/>
    <property type="match status" value="1"/>
</dbReference>
<proteinExistence type="predicted"/>
<feature type="region of interest" description="Disordered" evidence="2">
    <location>
        <begin position="1"/>
        <end position="40"/>
    </location>
</feature>
<evidence type="ECO:0000256" key="2">
    <source>
        <dbReference type="SAM" id="MobiDB-lite"/>
    </source>
</evidence>
<dbReference type="NCBIfam" id="TIGR03064">
    <property type="entry name" value="sortase_srtB"/>
    <property type="match status" value="1"/>
</dbReference>
<feature type="compositionally biased region" description="Basic and acidic residues" evidence="2">
    <location>
        <begin position="10"/>
        <end position="26"/>
    </location>
</feature>
<dbReference type="InterPro" id="IPR009835">
    <property type="entry name" value="SrtB"/>
</dbReference>
<comment type="caution">
    <text evidence="3">The sequence shown here is derived from an EMBL/GenBank/DDBJ whole genome shotgun (WGS) entry which is preliminary data.</text>
</comment>
<reference evidence="3" key="1">
    <citation type="submission" date="2020-10" db="EMBL/GenBank/DDBJ databases">
        <authorList>
            <person name="Gilroy R."/>
        </authorList>
    </citation>
    <scope>NUCLEOTIDE SEQUENCE</scope>
    <source>
        <strain evidence="3">CHK123-3438</strain>
    </source>
</reference>
<accession>A0A9D1GKA3</accession>
<name>A0A9D1GKA3_9FIRM</name>
<dbReference type="Gene3D" id="2.40.260.10">
    <property type="entry name" value="Sortase"/>
    <property type="match status" value="1"/>
</dbReference>
<dbReference type="GO" id="GO:0016787">
    <property type="term" value="F:hydrolase activity"/>
    <property type="evidence" value="ECO:0007669"/>
    <property type="project" value="UniProtKB-KW"/>
</dbReference>
<keyword evidence="1 3" id="KW-0378">Hydrolase</keyword>
<dbReference type="SUPFAM" id="SSF63817">
    <property type="entry name" value="Sortase"/>
    <property type="match status" value="1"/>
</dbReference>
<dbReference type="CDD" id="cd05826">
    <property type="entry name" value="Sortase_B"/>
    <property type="match status" value="1"/>
</dbReference>
<protein>
    <submittedName>
        <fullName evidence="3">Class B sortase</fullName>
        <ecNumber evidence="3">3.4.22.71</ecNumber>
    </submittedName>
</protein>